<feature type="domain" description="Transferrin-like" evidence="3">
    <location>
        <begin position="328"/>
        <end position="462"/>
    </location>
</feature>
<dbReference type="PROSITE" id="PS51408">
    <property type="entry name" value="TRANSFERRIN_LIKE_4"/>
    <property type="match status" value="1"/>
</dbReference>
<dbReference type="PROSITE" id="PS00205">
    <property type="entry name" value="TRANSFERRIN_LIKE_1"/>
    <property type="match status" value="1"/>
</dbReference>
<evidence type="ECO:0000256" key="2">
    <source>
        <dbReference type="SAM" id="MobiDB-lite"/>
    </source>
</evidence>
<dbReference type="Gene3D" id="3.40.190.10">
    <property type="entry name" value="Periplasmic binding protein-like II"/>
    <property type="match status" value="1"/>
</dbReference>
<dbReference type="AlphaFoldDB" id="A0A7R8Z624"/>
<dbReference type="EMBL" id="OA564918">
    <property type="protein sequence ID" value="CAD7195853.1"/>
    <property type="molecule type" value="Genomic_DNA"/>
</dbReference>
<gene>
    <name evidence="4" type="ORF">TDIB3V08_LOCUS2226</name>
</gene>
<dbReference type="GO" id="GO:0005615">
    <property type="term" value="C:extracellular space"/>
    <property type="evidence" value="ECO:0007669"/>
    <property type="project" value="TreeGrafter"/>
</dbReference>
<feature type="region of interest" description="Disordered" evidence="2">
    <location>
        <begin position="186"/>
        <end position="212"/>
    </location>
</feature>
<dbReference type="PANTHER" id="PTHR11485:SF29">
    <property type="entry name" value="TRANSFERRIN 2"/>
    <property type="match status" value="1"/>
</dbReference>
<feature type="region of interest" description="Disordered" evidence="2">
    <location>
        <begin position="276"/>
        <end position="311"/>
    </location>
</feature>
<dbReference type="InterPro" id="IPR018195">
    <property type="entry name" value="Transferrin_Fe_BS"/>
</dbReference>
<dbReference type="Pfam" id="PF00405">
    <property type="entry name" value="Transferrin"/>
    <property type="match status" value="1"/>
</dbReference>
<dbReference type="GO" id="GO:0006826">
    <property type="term" value="P:iron ion transport"/>
    <property type="evidence" value="ECO:0007669"/>
    <property type="project" value="TreeGrafter"/>
</dbReference>
<reference evidence="4" key="1">
    <citation type="submission" date="2020-11" db="EMBL/GenBank/DDBJ databases">
        <authorList>
            <person name="Tran Van P."/>
        </authorList>
    </citation>
    <scope>NUCLEOTIDE SEQUENCE</scope>
</reference>
<proteinExistence type="predicted"/>
<evidence type="ECO:0000313" key="4">
    <source>
        <dbReference type="EMBL" id="CAD7195853.1"/>
    </source>
</evidence>
<dbReference type="PANTHER" id="PTHR11485">
    <property type="entry name" value="TRANSFERRIN"/>
    <property type="match status" value="1"/>
</dbReference>
<feature type="compositionally biased region" description="Basic and acidic residues" evidence="2">
    <location>
        <begin position="287"/>
        <end position="299"/>
    </location>
</feature>
<sequence length="462" mass="53125">MRSRNMNSECKRDKFVRSLLAVTRRNKIVNEVIRKRVGVQEVHEIVEEAILREYGHVMRMEKIIPKRMMEMKYLPIRKVCVCFTPVLNIPSSGAKHYFHQQHVRECIADSLVDDINQICQSRNRCPLIRRQTNKCQKQINWYTSNRNFLKQRVIVVIAVERRFTTDVLQNLFALRRGSGRAQNIATKRTAISTESGKDRREKRGKEGQSGDCRSPIELEEVSRIAQAEEVATKCAEPPSVFSRTWLSSRAGCRNTAPFSLLNCVLEREYQCSRSPELESNRHHHPQSHSERSLAREPHLGHTAVPSHSPLHTMDIHKGQLSVRRPEMVVWCTISIEEQWKCQNFSQAIERDFALFGNDEMRLNCTKAFNKEDCMAYLDEEKAQITSLDAGEVFVGGRYHSLVPIMQELYSGRQKFYHAVAVVKKGGTMADVRSLHDLRGKRACFAEVGTLAGWVIPIFTDSL</sequence>
<dbReference type="PRINTS" id="PR00422">
    <property type="entry name" value="TRANSFERRIN"/>
</dbReference>
<protein>
    <recommendedName>
        <fullName evidence="3">Transferrin-like domain-containing protein</fullName>
    </recommendedName>
</protein>
<name>A0A7R8Z624_TIMDO</name>
<dbReference type="GO" id="GO:0055037">
    <property type="term" value="C:recycling endosome"/>
    <property type="evidence" value="ECO:0007669"/>
    <property type="project" value="TreeGrafter"/>
</dbReference>
<keyword evidence="1" id="KW-0677">Repeat</keyword>
<dbReference type="GO" id="GO:0005886">
    <property type="term" value="C:plasma membrane"/>
    <property type="evidence" value="ECO:0007669"/>
    <property type="project" value="TreeGrafter"/>
</dbReference>
<dbReference type="SUPFAM" id="SSF53850">
    <property type="entry name" value="Periplasmic binding protein-like II"/>
    <property type="match status" value="1"/>
</dbReference>
<accession>A0A7R8Z624</accession>
<evidence type="ECO:0000256" key="1">
    <source>
        <dbReference type="ARBA" id="ARBA00022737"/>
    </source>
</evidence>
<feature type="compositionally biased region" description="Basic and acidic residues" evidence="2">
    <location>
        <begin position="195"/>
        <end position="212"/>
    </location>
</feature>
<evidence type="ECO:0000259" key="3">
    <source>
        <dbReference type="PROSITE" id="PS51408"/>
    </source>
</evidence>
<organism evidence="4">
    <name type="scientific">Timema douglasi</name>
    <name type="common">Walking stick</name>
    <dbReference type="NCBI Taxonomy" id="61478"/>
    <lineage>
        <taxon>Eukaryota</taxon>
        <taxon>Metazoa</taxon>
        <taxon>Ecdysozoa</taxon>
        <taxon>Arthropoda</taxon>
        <taxon>Hexapoda</taxon>
        <taxon>Insecta</taxon>
        <taxon>Pterygota</taxon>
        <taxon>Neoptera</taxon>
        <taxon>Polyneoptera</taxon>
        <taxon>Phasmatodea</taxon>
        <taxon>Timematodea</taxon>
        <taxon>Timematoidea</taxon>
        <taxon>Timematidae</taxon>
        <taxon>Timema</taxon>
    </lineage>
</organism>
<dbReference type="GO" id="GO:0005769">
    <property type="term" value="C:early endosome"/>
    <property type="evidence" value="ECO:0007669"/>
    <property type="project" value="TreeGrafter"/>
</dbReference>
<dbReference type="InterPro" id="IPR001156">
    <property type="entry name" value="Transferrin-like_dom"/>
</dbReference>